<evidence type="ECO:0000313" key="1">
    <source>
        <dbReference type="EMBL" id="QGN00142.1"/>
    </source>
</evidence>
<proteinExistence type="predicted"/>
<gene>
    <name evidence="1" type="ORF">F7D14_21475</name>
</gene>
<dbReference type="KEGG" id="mpar:F7D14_21475"/>
<dbReference type="Proteomes" id="UP000422569">
    <property type="component" value="Plasmid unnamed2"/>
</dbReference>
<evidence type="ECO:0000313" key="2">
    <source>
        <dbReference type="Proteomes" id="UP000422569"/>
    </source>
</evidence>
<dbReference type="PROSITE" id="PS51318">
    <property type="entry name" value="TAT"/>
    <property type="match status" value="1"/>
</dbReference>
<protein>
    <submittedName>
        <fullName evidence="1">DUF3047 domain-containing protein</fullName>
    </submittedName>
</protein>
<dbReference type="AlphaFoldDB" id="A0A6B8MBN0"/>
<dbReference type="InterPro" id="IPR006311">
    <property type="entry name" value="TAT_signal"/>
</dbReference>
<geneLocation type="plasmid" evidence="1">
    <name>unnamed2</name>
</geneLocation>
<accession>A0A6B8MBN0</accession>
<dbReference type="InterPro" id="IPR021409">
    <property type="entry name" value="DUF3047"/>
</dbReference>
<dbReference type="EMBL" id="CP044333">
    <property type="protein sequence ID" value="QGN00142.1"/>
    <property type="molecule type" value="Genomic_DNA"/>
</dbReference>
<organism evidence="1 2">
    <name type="scientific">Methylocystis parvus</name>
    <dbReference type="NCBI Taxonomy" id="134"/>
    <lineage>
        <taxon>Bacteria</taxon>
        <taxon>Pseudomonadati</taxon>
        <taxon>Pseudomonadota</taxon>
        <taxon>Alphaproteobacteria</taxon>
        <taxon>Hyphomicrobiales</taxon>
        <taxon>Methylocystaceae</taxon>
        <taxon>Methylocystis</taxon>
    </lineage>
</organism>
<keyword evidence="1" id="KW-0614">Plasmid</keyword>
<dbReference type="Pfam" id="PF11249">
    <property type="entry name" value="DUF3047"/>
    <property type="match status" value="1"/>
</dbReference>
<keyword evidence="2" id="KW-1185">Reference proteome</keyword>
<reference evidence="1 2" key="1">
    <citation type="submission" date="2019-09" db="EMBL/GenBank/DDBJ databases">
        <title>Isolation and complete genome sequencing of Methylocystis species.</title>
        <authorList>
            <person name="Rumah B.L."/>
            <person name="Stead C.E."/>
            <person name="Stevens B.C."/>
            <person name="Minton N.P."/>
            <person name="Grosse-Honebrink A."/>
            <person name="Zhang Y."/>
        </authorList>
    </citation>
    <scope>NUCLEOTIDE SEQUENCE [LARGE SCALE GENOMIC DNA]</scope>
    <source>
        <strain evidence="1 2">BRCS2</strain>
        <plasmid evidence="1 2">unnamed2</plasmid>
    </source>
</reference>
<name>A0A6B8MBN0_9HYPH</name>
<sequence>MCLYCLQSFAPNPADPNGLSRREMLRCAAVLGASLPFAASPSNKAFAAEQSGSLSEGFNKSVTDLIARARSPELAAYHLFEINGPDLPWIDLGLEAAKGQQVTFLLTGRMWIARQFDLWFPPGLVFHARTRGKRPIYSPGTDTGTMTAAHDGPLEMARAAAQFSNEDGKLWTPQDEYRKQEATIIGVALVWKGDAATGLASLAAQGDVDGLVAAEIARLKRGRKLPEGWSNYFSLGGGAEVFSRAENGDIVCESVGLASIIERPLSLPFSAGPKLGWRWKIDELPSAVAEDQAPFHDYLSIGVKFEDGQDLTYIWSAALPTGKVFRCPLAGWSQIETHMIVDSGPKGLGSWRTFQRDIAADYAAHIGGPATGISHIWLLAVTPFQRRRGACRYADIGVVTEDGAALKL</sequence>